<gene>
    <name evidence="2" type="ORF">BJX63DRAFT_137295</name>
</gene>
<evidence type="ECO:0000256" key="1">
    <source>
        <dbReference type="SAM" id="MobiDB-lite"/>
    </source>
</evidence>
<proteinExistence type="predicted"/>
<protein>
    <submittedName>
        <fullName evidence="2">Uncharacterized protein</fullName>
    </submittedName>
</protein>
<organism evidence="2 3">
    <name type="scientific">Aspergillus granulosus</name>
    <dbReference type="NCBI Taxonomy" id="176169"/>
    <lineage>
        <taxon>Eukaryota</taxon>
        <taxon>Fungi</taxon>
        <taxon>Dikarya</taxon>
        <taxon>Ascomycota</taxon>
        <taxon>Pezizomycotina</taxon>
        <taxon>Eurotiomycetes</taxon>
        <taxon>Eurotiomycetidae</taxon>
        <taxon>Eurotiales</taxon>
        <taxon>Aspergillaceae</taxon>
        <taxon>Aspergillus</taxon>
        <taxon>Aspergillus subgen. Nidulantes</taxon>
    </lineage>
</organism>
<name>A0ABR4HLX7_9EURO</name>
<feature type="region of interest" description="Disordered" evidence="1">
    <location>
        <begin position="29"/>
        <end position="62"/>
    </location>
</feature>
<comment type="caution">
    <text evidence="2">The sequence shown here is derived from an EMBL/GenBank/DDBJ whole genome shotgun (WGS) entry which is preliminary data.</text>
</comment>
<feature type="compositionally biased region" description="Polar residues" evidence="1">
    <location>
        <begin position="29"/>
        <end position="38"/>
    </location>
</feature>
<dbReference type="Proteomes" id="UP001610334">
    <property type="component" value="Unassembled WGS sequence"/>
</dbReference>
<keyword evidence="3" id="KW-1185">Reference proteome</keyword>
<dbReference type="EMBL" id="JBFXLT010000022">
    <property type="protein sequence ID" value="KAL2816488.1"/>
    <property type="molecule type" value="Genomic_DNA"/>
</dbReference>
<reference evidence="2 3" key="1">
    <citation type="submission" date="2024-07" db="EMBL/GenBank/DDBJ databases">
        <title>Section-level genome sequencing and comparative genomics of Aspergillus sections Usti and Cavernicolus.</title>
        <authorList>
            <consortium name="Lawrence Berkeley National Laboratory"/>
            <person name="Nybo J.L."/>
            <person name="Vesth T.C."/>
            <person name="Theobald S."/>
            <person name="Frisvad J.C."/>
            <person name="Larsen T.O."/>
            <person name="Kjaerboelling I."/>
            <person name="Rothschild-Mancinelli K."/>
            <person name="Lyhne E.K."/>
            <person name="Kogle M.E."/>
            <person name="Barry K."/>
            <person name="Clum A."/>
            <person name="Na H."/>
            <person name="Ledsgaard L."/>
            <person name="Lin J."/>
            <person name="Lipzen A."/>
            <person name="Kuo A."/>
            <person name="Riley R."/>
            <person name="Mondo S."/>
            <person name="Labutti K."/>
            <person name="Haridas S."/>
            <person name="Pangalinan J."/>
            <person name="Salamov A.A."/>
            <person name="Simmons B.A."/>
            <person name="Magnuson J.K."/>
            <person name="Chen J."/>
            <person name="Drula E."/>
            <person name="Henrissat B."/>
            <person name="Wiebenga A."/>
            <person name="Lubbers R.J."/>
            <person name="Gomes A.C."/>
            <person name="Makela M.R."/>
            <person name="Stajich J."/>
            <person name="Grigoriev I.V."/>
            <person name="Mortensen U.H."/>
            <person name="De Vries R.P."/>
            <person name="Baker S.E."/>
            <person name="Andersen M.R."/>
        </authorList>
    </citation>
    <scope>NUCLEOTIDE SEQUENCE [LARGE SCALE GENOMIC DNA]</scope>
    <source>
        <strain evidence="2 3">CBS 588.65</strain>
    </source>
</reference>
<evidence type="ECO:0000313" key="3">
    <source>
        <dbReference type="Proteomes" id="UP001610334"/>
    </source>
</evidence>
<sequence>MCCTVQKAPIKAATCSVNLCDAWPDYRTPENSLSTTSSAKREARSLLRVPTDSETSHSLQKRGTAKTYYPSIKGVRILAMAYPSVLALLNFPPVMGVLRRWFREDEGPYLGRNIESGLFPRPGHVTAADTRGLEAEHPIDGQVMISFLNTVNSGILLSGRNSYLPTIDAGTLAAVWNAEFDALAQRAPRFTSWGPSRDSK</sequence>
<accession>A0ABR4HLX7</accession>
<evidence type="ECO:0000313" key="2">
    <source>
        <dbReference type="EMBL" id="KAL2816488.1"/>
    </source>
</evidence>